<organism evidence="3">
    <name type="scientific">Soboliphyme baturini</name>
    <dbReference type="NCBI Taxonomy" id="241478"/>
    <lineage>
        <taxon>Eukaryota</taxon>
        <taxon>Metazoa</taxon>
        <taxon>Ecdysozoa</taxon>
        <taxon>Nematoda</taxon>
        <taxon>Enoplea</taxon>
        <taxon>Dorylaimia</taxon>
        <taxon>Dioctophymatida</taxon>
        <taxon>Dioctophymatoidea</taxon>
        <taxon>Soboliphymatidae</taxon>
        <taxon>Soboliphyme</taxon>
    </lineage>
</organism>
<evidence type="ECO:0000313" key="2">
    <source>
        <dbReference type="Proteomes" id="UP000270296"/>
    </source>
</evidence>
<gene>
    <name evidence="1" type="ORF">SBAD_LOCUS12028</name>
</gene>
<evidence type="ECO:0000313" key="3">
    <source>
        <dbReference type="WBParaSite" id="SBAD_0001242901-mRNA-1"/>
    </source>
</evidence>
<evidence type="ECO:0000313" key="1">
    <source>
        <dbReference type="EMBL" id="VDP44861.1"/>
    </source>
</evidence>
<sequence>LQPSSFLIRAVRWRKFYSIIDVLKKIVDPKDRANLFNSVVLKAMTYGCETWAPTKRAMERRILGISLRDLSKIRWAGHVARLDDNRWTSRIVEWYPRERKRPLGRPPMRWRTNAEEIAGKNWIQTSKDKTGVPFRQATLPWYLSACRA</sequence>
<accession>A0A183J831</accession>
<keyword evidence="2" id="KW-1185">Reference proteome</keyword>
<reference evidence="3" key="1">
    <citation type="submission" date="2016-06" db="UniProtKB">
        <authorList>
            <consortium name="WormBaseParasite"/>
        </authorList>
    </citation>
    <scope>IDENTIFICATION</scope>
</reference>
<dbReference type="AlphaFoldDB" id="A0A183J831"/>
<protein>
    <submittedName>
        <fullName evidence="3">Endonuclease-reverse transcriptase</fullName>
    </submittedName>
</protein>
<dbReference type="EMBL" id="UZAM01016808">
    <property type="protein sequence ID" value="VDP44861.1"/>
    <property type="molecule type" value="Genomic_DNA"/>
</dbReference>
<proteinExistence type="predicted"/>
<name>A0A183J831_9BILA</name>
<dbReference type="OrthoDB" id="5841902at2759"/>
<reference evidence="1 2" key="2">
    <citation type="submission" date="2018-11" db="EMBL/GenBank/DDBJ databases">
        <authorList>
            <consortium name="Pathogen Informatics"/>
        </authorList>
    </citation>
    <scope>NUCLEOTIDE SEQUENCE [LARGE SCALE GENOMIC DNA]</scope>
</reference>
<dbReference type="Proteomes" id="UP000270296">
    <property type="component" value="Unassembled WGS sequence"/>
</dbReference>
<dbReference type="WBParaSite" id="SBAD_0001242901-mRNA-1">
    <property type="protein sequence ID" value="SBAD_0001242901-mRNA-1"/>
    <property type="gene ID" value="SBAD_0001242901"/>
</dbReference>